<dbReference type="InterPro" id="IPR005477">
    <property type="entry name" value="Dxylulose-5-P_synthase"/>
</dbReference>
<dbReference type="Gene3D" id="3.40.50.920">
    <property type="match status" value="1"/>
</dbReference>
<dbReference type="InterPro" id="IPR033248">
    <property type="entry name" value="Transketolase_C"/>
</dbReference>
<feature type="binding site" evidence="10">
    <location>
        <begin position="145"/>
        <end position="146"/>
    </location>
    <ligand>
        <name>thiamine diphosphate</name>
        <dbReference type="ChEBI" id="CHEBI:58937"/>
    </ligand>
</feature>
<comment type="similarity">
    <text evidence="2 10">Belongs to the transketolase family. DXPS subfamily.</text>
</comment>
<dbReference type="EMBL" id="JBBMFJ010000001">
    <property type="protein sequence ID" value="MEQ2561631.1"/>
    <property type="molecule type" value="Genomic_DNA"/>
</dbReference>
<evidence type="ECO:0000256" key="1">
    <source>
        <dbReference type="ARBA" id="ARBA00004980"/>
    </source>
</evidence>
<feature type="binding site" evidence="10">
    <location>
        <position position="144"/>
    </location>
    <ligand>
        <name>Mg(2+)</name>
        <dbReference type="ChEBI" id="CHEBI:18420"/>
    </ligand>
</feature>
<evidence type="ECO:0000313" key="13">
    <source>
        <dbReference type="EMBL" id="MEQ2561631.1"/>
    </source>
</evidence>
<dbReference type="InterPro" id="IPR029061">
    <property type="entry name" value="THDP-binding"/>
</dbReference>
<comment type="caution">
    <text evidence="13">The sequence shown here is derived from an EMBL/GenBank/DDBJ whole genome shotgun (WGS) entry which is preliminary data.</text>
</comment>
<comment type="catalytic activity">
    <reaction evidence="10">
        <text>D-glyceraldehyde 3-phosphate + pyruvate + H(+) = 1-deoxy-D-xylulose 5-phosphate + CO2</text>
        <dbReference type="Rhea" id="RHEA:12605"/>
        <dbReference type="ChEBI" id="CHEBI:15361"/>
        <dbReference type="ChEBI" id="CHEBI:15378"/>
        <dbReference type="ChEBI" id="CHEBI:16526"/>
        <dbReference type="ChEBI" id="CHEBI:57792"/>
        <dbReference type="ChEBI" id="CHEBI:59776"/>
        <dbReference type="EC" id="2.2.1.7"/>
    </reaction>
</comment>
<gene>
    <name evidence="10 13" type="primary">dxs</name>
    <name evidence="13" type="ORF">WMO41_00305</name>
</gene>
<reference evidence="13 14" key="1">
    <citation type="submission" date="2024-03" db="EMBL/GenBank/DDBJ databases">
        <title>Human intestinal bacterial collection.</title>
        <authorList>
            <person name="Pauvert C."/>
            <person name="Hitch T.C.A."/>
            <person name="Clavel T."/>
        </authorList>
    </citation>
    <scope>NUCLEOTIDE SEQUENCE [LARGE SCALE GENOMIC DNA]</scope>
    <source>
        <strain evidence="13 14">CLA-AP-H27</strain>
    </source>
</reference>
<evidence type="ECO:0000256" key="7">
    <source>
        <dbReference type="ARBA" id="ARBA00022977"/>
    </source>
</evidence>
<evidence type="ECO:0000256" key="8">
    <source>
        <dbReference type="ARBA" id="ARBA00023052"/>
    </source>
</evidence>
<dbReference type="SUPFAM" id="SSF52922">
    <property type="entry name" value="TK C-terminal domain-like"/>
    <property type="match status" value="1"/>
</dbReference>
<dbReference type="SMART" id="SM00861">
    <property type="entry name" value="Transket_pyr"/>
    <property type="match status" value="1"/>
</dbReference>
<evidence type="ECO:0000259" key="12">
    <source>
        <dbReference type="SMART" id="SM00861"/>
    </source>
</evidence>
<feature type="region of interest" description="Disordered" evidence="11">
    <location>
        <begin position="633"/>
        <end position="665"/>
    </location>
</feature>
<accession>A0ABV1HHP1</accession>
<proteinExistence type="inferred from homology"/>
<evidence type="ECO:0000256" key="4">
    <source>
        <dbReference type="ARBA" id="ARBA00022679"/>
    </source>
</evidence>
<keyword evidence="5 10" id="KW-0479">Metal-binding</keyword>
<evidence type="ECO:0000256" key="11">
    <source>
        <dbReference type="SAM" id="MobiDB-lite"/>
    </source>
</evidence>
<feature type="binding site" evidence="10">
    <location>
        <position position="284"/>
    </location>
    <ligand>
        <name>thiamine diphosphate</name>
        <dbReference type="ChEBI" id="CHEBI:58937"/>
    </ligand>
</feature>
<keyword evidence="7 10" id="KW-0784">Thiamine biosynthesis</keyword>
<keyword evidence="4 10" id="KW-0808">Transferase</keyword>
<feature type="binding site" evidence="10">
    <location>
        <position position="173"/>
    </location>
    <ligand>
        <name>Mg(2+)</name>
        <dbReference type="ChEBI" id="CHEBI:18420"/>
    </ligand>
</feature>
<comment type="subunit">
    <text evidence="3 10">Homodimer.</text>
</comment>
<dbReference type="GO" id="GO:0008661">
    <property type="term" value="F:1-deoxy-D-xylulose-5-phosphate synthase activity"/>
    <property type="evidence" value="ECO:0007669"/>
    <property type="project" value="UniProtKB-EC"/>
</dbReference>
<evidence type="ECO:0000313" key="14">
    <source>
        <dbReference type="Proteomes" id="UP001437460"/>
    </source>
</evidence>
<dbReference type="NCBIfam" id="TIGR00204">
    <property type="entry name" value="dxs"/>
    <property type="match status" value="1"/>
</dbReference>
<organism evidence="13 14">
    <name type="scientific">Ventrimonas faecis</name>
    <dbReference type="NCBI Taxonomy" id="3133170"/>
    <lineage>
        <taxon>Bacteria</taxon>
        <taxon>Bacillati</taxon>
        <taxon>Bacillota</taxon>
        <taxon>Clostridia</taxon>
        <taxon>Lachnospirales</taxon>
        <taxon>Lachnospiraceae</taxon>
        <taxon>Ventrimonas</taxon>
    </lineage>
</organism>
<keyword evidence="14" id="KW-1185">Reference proteome</keyword>
<sequence length="665" mass="73108">MILEHIEGPWDVKNLSQEELKTLAAEIRQFLIEKISVTGGHLASNLGVVELTIALYLAFDLPKDKVIWDVGHQSYTHKILSGRREMFDELRQYGGMSGFPKRKESPYDSFDTGHSSTSISAGLGIAQGRDLLGEDYAVISVIGDGALTGGMAYEALNNAAHLKKNFIIVLNDNNMSISENVGGMSKYLSGLRSGVGYNELKRQVSETLLKIPVVGAGLVEKISRTKDSIKQLVIPGMLFENMGVTYLGPVDGHDIKAMVKTFKEARRMDHAVLVHVLTKKGKGYAPAEKNPSRFHGIDPFDIATGKSLKEKVYPTYTDVFSKEICQLAETEKRLVAVTAAMPDGTGLKAFAKRYPDRFFDVGIAEQHAVTSAAGMAAAGLKPVVAVYSSFLQRGFDQVLHDVCIQNLPVVFALDRAGLVGSDGETHQGIFDLSYLSCIPNMSIMAPKNLWELRQELEFAVCHYDGPIAIRYPRGQAYRGLKEFDASIEYGKGELLYEGSRIALLAVGSMVSTAEHVREKLKAAGFTCTLANGRFIKPVDYELADRLAENHELLVVLEENVLQGGYGLQIKAYVQEHYPKVQVLTIALPDAYVEHGNVSVLREELGIDSDSVIRTMRKAWAPLEDVMKAVESTKSECSEDAMMSAGQKNTEETARNGIIEEKEESK</sequence>
<dbReference type="SUPFAM" id="SSF52518">
    <property type="entry name" value="Thiamin diphosphate-binding fold (THDP-binding)"/>
    <property type="match status" value="2"/>
</dbReference>
<comment type="cofactor">
    <cofactor evidence="10">
        <name>thiamine diphosphate</name>
        <dbReference type="ChEBI" id="CHEBI:58937"/>
    </cofactor>
    <text evidence="10">Binds 1 thiamine pyrophosphate per subunit.</text>
</comment>
<dbReference type="PROSITE" id="PS00802">
    <property type="entry name" value="TRANSKETOLASE_2"/>
    <property type="match status" value="1"/>
</dbReference>
<dbReference type="PANTHER" id="PTHR43322:SF5">
    <property type="entry name" value="1-DEOXY-D-XYLULOSE-5-PHOSPHATE SYNTHASE, CHLOROPLASTIC"/>
    <property type="match status" value="1"/>
</dbReference>
<dbReference type="Pfam" id="PF02779">
    <property type="entry name" value="Transket_pyr"/>
    <property type="match status" value="1"/>
</dbReference>
<comment type="cofactor">
    <cofactor evidence="10">
        <name>Mg(2+)</name>
        <dbReference type="ChEBI" id="CHEBI:18420"/>
    </cofactor>
    <text evidence="10">Binds 1 Mg(2+) ion per subunit.</text>
</comment>
<dbReference type="Pfam" id="PF02780">
    <property type="entry name" value="Transketolase_C"/>
    <property type="match status" value="1"/>
</dbReference>
<dbReference type="EC" id="2.2.1.7" evidence="10"/>
<evidence type="ECO:0000256" key="3">
    <source>
        <dbReference type="ARBA" id="ARBA00011738"/>
    </source>
</evidence>
<comment type="function">
    <text evidence="10">Catalyzes the acyloin condensation reaction between C atoms 2 and 3 of pyruvate and glyceraldehyde 3-phosphate to yield 1-deoxy-D-xylulose-5-phosphate (DXP).</text>
</comment>
<dbReference type="PROSITE" id="PS00801">
    <property type="entry name" value="TRANSKETOLASE_1"/>
    <property type="match status" value="1"/>
</dbReference>
<name>A0ABV1HHP1_9FIRM</name>
<dbReference type="InterPro" id="IPR020826">
    <property type="entry name" value="Transketolase_BS"/>
</dbReference>
<keyword evidence="9 10" id="KW-0414">Isoprene biosynthesis</keyword>
<comment type="pathway">
    <text evidence="1 10">Metabolic intermediate biosynthesis; 1-deoxy-D-xylulose 5-phosphate biosynthesis; 1-deoxy-D-xylulose 5-phosphate from D-glyceraldehyde 3-phosphate and pyruvate: step 1/1.</text>
</comment>
<dbReference type="Proteomes" id="UP001437460">
    <property type="component" value="Unassembled WGS sequence"/>
</dbReference>
<dbReference type="Gene3D" id="3.40.50.970">
    <property type="match status" value="2"/>
</dbReference>
<feature type="compositionally biased region" description="Basic and acidic residues" evidence="11">
    <location>
        <begin position="648"/>
        <end position="665"/>
    </location>
</feature>
<keyword evidence="8 10" id="KW-0786">Thiamine pyrophosphate</keyword>
<dbReference type="Pfam" id="PF13292">
    <property type="entry name" value="DXP_synthase_N"/>
    <property type="match status" value="1"/>
</dbReference>
<evidence type="ECO:0000256" key="10">
    <source>
        <dbReference type="HAMAP-Rule" id="MF_00315"/>
    </source>
</evidence>
<dbReference type="RefSeq" id="WP_349228095.1">
    <property type="nucleotide sequence ID" value="NZ_JBBMFJ010000001.1"/>
</dbReference>
<keyword evidence="6 10" id="KW-0460">Magnesium</keyword>
<dbReference type="InterPro" id="IPR049557">
    <property type="entry name" value="Transketolase_CS"/>
</dbReference>
<feature type="domain" description="Transketolase-like pyrimidine-binding" evidence="12">
    <location>
        <begin position="314"/>
        <end position="479"/>
    </location>
</feature>
<feature type="binding site" evidence="10">
    <location>
        <position position="72"/>
    </location>
    <ligand>
        <name>thiamine diphosphate</name>
        <dbReference type="ChEBI" id="CHEBI:58937"/>
    </ligand>
</feature>
<evidence type="ECO:0000256" key="6">
    <source>
        <dbReference type="ARBA" id="ARBA00022842"/>
    </source>
</evidence>
<feature type="binding site" evidence="10">
    <location>
        <position position="365"/>
    </location>
    <ligand>
        <name>thiamine diphosphate</name>
        <dbReference type="ChEBI" id="CHEBI:58937"/>
    </ligand>
</feature>
<feature type="binding site" evidence="10">
    <location>
        <begin position="113"/>
        <end position="115"/>
    </location>
    <ligand>
        <name>thiamine diphosphate</name>
        <dbReference type="ChEBI" id="CHEBI:58937"/>
    </ligand>
</feature>
<protein>
    <recommendedName>
        <fullName evidence="10">1-deoxy-D-xylulose-5-phosphate synthase</fullName>
        <ecNumber evidence="10">2.2.1.7</ecNumber>
    </recommendedName>
    <alternativeName>
        <fullName evidence="10">1-deoxyxylulose-5-phosphate synthase</fullName>
        <shortName evidence="10">DXP synthase</shortName>
        <shortName evidence="10">DXPS</shortName>
    </alternativeName>
</protein>
<dbReference type="CDD" id="cd02007">
    <property type="entry name" value="TPP_DXS"/>
    <property type="match status" value="1"/>
</dbReference>
<dbReference type="HAMAP" id="MF_00315">
    <property type="entry name" value="DXP_synth"/>
    <property type="match status" value="1"/>
</dbReference>
<dbReference type="InterPro" id="IPR009014">
    <property type="entry name" value="Transketo_C/PFOR_II"/>
</dbReference>
<dbReference type="InterPro" id="IPR005475">
    <property type="entry name" value="Transketolase-like_Pyr-bd"/>
</dbReference>
<feature type="binding site" evidence="10">
    <location>
        <position position="173"/>
    </location>
    <ligand>
        <name>thiamine diphosphate</name>
        <dbReference type="ChEBI" id="CHEBI:58937"/>
    </ligand>
</feature>
<dbReference type="PANTHER" id="PTHR43322">
    <property type="entry name" value="1-D-DEOXYXYLULOSE 5-PHOSPHATE SYNTHASE-RELATED"/>
    <property type="match status" value="1"/>
</dbReference>
<dbReference type="CDD" id="cd07033">
    <property type="entry name" value="TPP_PYR_DXS_TK_like"/>
    <property type="match status" value="1"/>
</dbReference>
<evidence type="ECO:0000256" key="5">
    <source>
        <dbReference type="ARBA" id="ARBA00022723"/>
    </source>
</evidence>
<evidence type="ECO:0000256" key="2">
    <source>
        <dbReference type="ARBA" id="ARBA00011081"/>
    </source>
</evidence>
<evidence type="ECO:0000256" key="9">
    <source>
        <dbReference type="ARBA" id="ARBA00023229"/>
    </source>
</evidence>
<dbReference type="NCBIfam" id="NF003933">
    <property type="entry name" value="PRK05444.2-2"/>
    <property type="match status" value="1"/>
</dbReference>